<dbReference type="Proteomes" id="UP000262210">
    <property type="component" value="Unassembled WGS sequence"/>
</dbReference>
<evidence type="ECO:0000259" key="2">
    <source>
        <dbReference type="PROSITE" id="PS51471"/>
    </source>
</evidence>
<name>A0A9C7QWR0_9GAMM</name>
<dbReference type="EMBL" id="DPSM01000015">
    <property type="protein sequence ID" value="HCK00553.1"/>
    <property type="molecule type" value="Genomic_DNA"/>
</dbReference>
<dbReference type="GO" id="GO:0016491">
    <property type="term" value="F:oxidoreductase activity"/>
    <property type="evidence" value="ECO:0007669"/>
    <property type="project" value="UniProtKB-KW"/>
</dbReference>
<gene>
    <name evidence="3" type="ORF">DHV72_11065</name>
</gene>
<evidence type="ECO:0000313" key="3">
    <source>
        <dbReference type="EMBL" id="HCK00553.1"/>
    </source>
</evidence>
<protein>
    <submittedName>
        <fullName evidence="3">Proline hydroxylase</fullName>
    </submittedName>
</protein>
<dbReference type="InterPro" id="IPR018655">
    <property type="entry name" value="DUF2086"/>
</dbReference>
<keyword evidence="1" id="KW-0560">Oxidoreductase</keyword>
<feature type="domain" description="Fe2OG dioxygenase" evidence="2">
    <location>
        <begin position="120"/>
        <end position="233"/>
    </location>
</feature>
<evidence type="ECO:0000313" key="4">
    <source>
        <dbReference type="Proteomes" id="UP000262210"/>
    </source>
</evidence>
<comment type="caution">
    <text evidence="3">The sequence shown here is derived from an EMBL/GenBank/DDBJ whole genome shotgun (WGS) entry which is preliminary data.</text>
</comment>
<accession>A0A9C7QWR0</accession>
<reference evidence="3 4" key="1">
    <citation type="journal article" date="2018" name="Nat. Biotechnol.">
        <title>A standardized bacterial taxonomy based on genome phylogeny substantially revises the tree of life.</title>
        <authorList>
            <person name="Parks D.H."/>
            <person name="Chuvochina M."/>
            <person name="Waite D.W."/>
            <person name="Rinke C."/>
            <person name="Skarshewski A."/>
            <person name="Chaumeil P.A."/>
            <person name="Hugenholtz P."/>
        </authorList>
    </citation>
    <scope>NUCLEOTIDE SEQUENCE [LARGE SCALE GENOMIC DNA]</scope>
    <source>
        <strain evidence="3">UBA11264</strain>
    </source>
</reference>
<keyword evidence="1" id="KW-0408">Iron</keyword>
<dbReference type="Pfam" id="PF09859">
    <property type="entry name" value="Oxygenase-NA"/>
    <property type="match status" value="1"/>
</dbReference>
<comment type="similarity">
    <text evidence="1">Belongs to the iron/ascorbate-dependent oxidoreductase family.</text>
</comment>
<proteinExistence type="inferred from homology"/>
<dbReference type="InterPro" id="IPR005123">
    <property type="entry name" value="Oxoglu/Fe-dep_dioxygenase_dom"/>
</dbReference>
<dbReference type="PROSITE" id="PS51471">
    <property type="entry name" value="FE2OG_OXY"/>
    <property type="match status" value="1"/>
</dbReference>
<dbReference type="Gene3D" id="2.60.120.620">
    <property type="entry name" value="q2cbj1_9rhob like domain"/>
    <property type="match status" value="1"/>
</dbReference>
<sequence>MNKNRYQRYDWLAVETSLGQDGYAVLPSLLTPAECQQMAGLFFSDERFRSHIVMERYAFGKGDYKYFSNPLPDLVGELRQSLYPVLAPVANRWHAAMRMTARFPVSYQDFQQRCHDAGQRRPTPLLLRYEADDYCCLHQDLYGEHVFPFQVIVLLSQPGQDFDGGELLLTENNPKKPGQAEVVPLQLGDAVVLAVNHRPVRSSRGYYRVNLRHGVCRISRGERYSMGIIFHDAN</sequence>
<dbReference type="GO" id="GO:0046872">
    <property type="term" value="F:metal ion binding"/>
    <property type="evidence" value="ECO:0007669"/>
    <property type="project" value="UniProtKB-KW"/>
</dbReference>
<keyword evidence="1" id="KW-0479">Metal-binding</keyword>
<evidence type="ECO:0000256" key="1">
    <source>
        <dbReference type="RuleBase" id="RU003682"/>
    </source>
</evidence>
<dbReference type="AlphaFoldDB" id="A0A9C7QWR0"/>
<organism evidence="3 4">
    <name type="scientific">Serratia grimesii</name>
    <dbReference type="NCBI Taxonomy" id="82995"/>
    <lineage>
        <taxon>Bacteria</taxon>
        <taxon>Pseudomonadati</taxon>
        <taxon>Pseudomonadota</taxon>
        <taxon>Gammaproteobacteria</taxon>
        <taxon>Enterobacterales</taxon>
        <taxon>Yersiniaceae</taxon>
        <taxon>Serratia</taxon>
    </lineage>
</organism>